<evidence type="ECO:0000259" key="1">
    <source>
        <dbReference type="PROSITE" id="PS51358"/>
    </source>
</evidence>
<dbReference type="InterPro" id="IPR012976">
    <property type="entry name" value="NOSIC"/>
</dbReference>
<dbReference type="InterPro" id="IPR036070">
    <property type="entry name" value="Nop_dom_sf"/>
</dbReference>
<dbReference type="InterPro" id="IPR042239">
    <property type="entry name" value="Nop_C"/>
</dbReference>
<dbReference type="SUPFAM" id="SSF89124">
    <property type="entry name" value="Nop domain"/>
    <property type="match status" value="1"/>
</dbReference>
<comment type="caution">
    <text evidence="2">The sequence shown here is derived from an EMBL/GenBank/DDBJ whole genome shotgun (WGS) entry which is preliminary data.</text>
</comment>
<proteinExistence type="predicted"/>
<dbReference type="PANTHER" id="PTHR13904">
    <property type="entry name" value="PRE-MRNA SPLICING FACTOR PRP31"/>
    <property type="match status" value="1"/>
</dbReference>
<keyword evidence="3" id="KW-1185">Reference proteome</keyword>
<organism evidence="2 3">
    <name type="scientific">Datura stramonium</name>
    <name type="common">Jimsonweed</name>
    <name type="synonym">Common thornapple</name>
    <dbReference type="NCBI Taxonomy" id="4076"/>
    <lineage>
        <taxon>Eukaryota</taxon>
        <taxon>Viridiplantae</taxon>
        <taxon>Streptophyta</taxon>
        <taxon>Embryophyta</taxon>
        <taxon>Tracheophyta</taxon>
        <taxon>Spermatophyta</taxon>
        <taxon>Magnoliopsida</taxon>
        <taxon>eudicotyledons</taxon>
        <taxon>Gunneridae</taxon>
        <taxon>Pentapetalae</taxon>
        <taxon>asterids</taxon>
        <taxon>lamiids</taxon>
        <taxon>Solanales</taxon>
        <taxon>Solanaceae</taxon>
        <taxon>Solanoideae</taxon>
        <taxon>Datureae</taxon>
        <taxon>Datura</taxon>
    </lineage>
</organism>
<gene>
    <name evidence="2" type="ORF">HAX54_045548</name>
</gene>
<accession>A0ABS8WJV5</accession>
<sequence length="240" mass="26521">MGTALNYDLEKSRRYIDMMQKVEDALIDKPELLGDEEQLIIECHALSVAIENEIGLIHNFIREKYGLKVGGELDAHPIDYARAVKRIDLNSVVGDLGGVLPSDSDIIVVFACWLLGKTIEACDRVLALDSAKKKVMDFVESRIAYVAPNLCALVGSAVAAQLVNTAGGVSRLGKIHSSCVLHFGVKRKKISAAQFQFPFRDLGAARMDSRRAYPTGEYGTILKERIIQIATKFSYMIFLQ</sequence>
<dbReference type="SMART" id="SM00931">
    <property type="entry name" value="NOSIC"/>
    <property type="match status" value="1"/>
</dbReference>
<dbReference type="Gene3D" id="1.10.246.90">
    <property type="entry name" value="Nop domain"/>
    <property type="match status" value="1"/>
</dbReference>
<feature type="domain" description="Nop" evidence="1">
    <location>
        <begin position="146"/>
        <end position="240"/>
    </location>
</feature>
<evidence type="ECO:0000313" key="3">
    <source>
        <dbReference type="Proteomes" id="UP000823775"/>
    </source>
</evidence>
<dbReference type="InterPro" id="IPR027105">
    <property type="entry name" value="Prp31"/>
</dbReference>
<dbReference type="Pfam" id="PF01798">
    <property type="entry name" value="Nop"/>
    <property type="match status" value="1"/>
</dbReference>
<protein>
    <recommendedName>
        <fullName evidence="1">Nop domain-containing protein</fullName>
    </recommendedName>
</protein>
<dbReference type="PANTHER" id="PTHR13904:SF0">
    <property type="entry name" value="U4_U6 SMALL NUCLEAR RIBONUCLEOPROTEIN PRP31"/>
    <property type="match status" value="1"/>
</dbReference>
<dbReference type="Gene3D" id="1.10.287.4070">
    <property type="match status" value="1"/>
</dbReference>
<reference evidence="2 3" key="1">
    <citation type="journal article" date="2021" name="BMC Genomics">
        <title>Datura genome reveals duplications of psychoactive alkaloid biosynthetic genes and high mutation rate following tissue culture.</title>
        <authorList>
            <person name="Rajewski A."/>
            <person name="Carter-House D."/>
            <person name="Stajich J."/>
            <person name="Litt A."/>
        </authorList>
    </citation>
    <scope>NUCLEOTIDE SEQUENCE [LARGE SCALE GENOMIC DNA]</scope>
    <source>
        <strain evidence="2">AR-01</strain>
    </source>
</reference>
<dbReference type="PROSITE" id="PS51358">
    <property type="entry name" value="NOP"/>
    <property type="match status" value="1"/>
</dbReference>
<evidence type="ECO:0000313" key="2">
    <source>
        <dbReference type="EMBL" id="MCE3049698.1"/>
    </source>
</evidence>
<dbReference type="EMBL" id="JACEIK010007073">
    <property type="protein sequence ID" value="MCE3049698.1"/>
    <property type="molecule type" value="Genomic_DNA"/>
</dbReference>
<name>A0ABS8WJV5_DATST</name>
<dbReference type="InterPro" id="IPR002687">
    <property type="entry name" value="Nop_dom"/>
</dbReference>
<dbReference type="Proteomes" id="UP000823775">
    <property type="component" value="Unassembled WGS sequence"/>
</dbReference>